<dbReference type="Proteomes" id="UP000828048">
    <property type="component" value="Chromosome 3"/>
</dbReference>
<keyword evidence="2" id="KW-1185">Reference proteome</keyword>
<comment type="caution">
    <text evidence="1">The sequence shown here is derived from an EMBL/GenBank/DDBJ whole genome shotgun (WGS) entry which is preliminary data.</text>
</comment>
<sequence length="552" mass="60316">MAYTVELILEKPIHLADQLIKAADDASSFKTNCFDLKEKTQTIATLLHQAARIGKDIYERPTRLVIDDTNQVLEGALTLVRKCSPNCLVKRLFFPKIPAATFQKTSFQLKNSADNLSWLLRISYAVHDGSDGDYLRHSPPLAAKEPVLCFIWEQIAILSSGSLSHQLAATKSLVSYTNDKVCHRELMEDGDCSVFAKLLKEGPMQLQAEVAGAISELVANYAPFQQHFAQHNIIPLLLSHLAFETIEEHSKYAITNKSTHSIVVASNCSKGKSPVLGFNVVEADDPQSSSRLSVCTKGREYEKPETKAYMKAMAAKALSLLARGNSAICKSITGSKGLLCFAVLLEKGSKEVQHYSAMALMEITAVAEEDPLLRRSAFKPTSPTCKLVVDQLVGTIGKKDSELVPPCLKALGNLARIFCASETRVIRPLVQLLGETAEISREACIALAKFACPENHVHVDHSKAIIAAGGANDLICLTYIGEQIVRSPAMVLLCHIAMHVPDSEELAKANVLNVLKWASTQTHVFRGEAAKFLLKAKSALVLYQARGPRGFP</sequence>
<gene>
    <name evidence="1" type="ORF">Vadar_016659</name>
</gene>
<accession>A0ACB7YWK0</accession>
<organism evidence="1 2">
    <name type="scientific">Vaccinium darrowii</name>
    <dbReference type="NCBI Taxonomy" id="229202"/>
    <lineage>
        <taxon>Eukaryota</taxon>
        <taxon>Viridiplantae</taxon>
        <taxon>Streptophyta</taxon>
        <taxon>Embryophyta</taxon>
        <taxon>Tracheophyta</taxon>
        <taxon>Spermatophyta</taxon>
        <taxon>Magnoliopsida</taxon>
        <taxon>eudicotyledons</taxon>
        <taxon>Gunneridae</taxon>
        <taxon>Pentapetalae</taxon>
        <taxon>asterids</taxon>
        <taxon>Ericales</taxon>
        <taxon>Ericaceae</taxon>
        <taxon>Vaccinioideae</taxon>
        <taxon>Vaccinieae</taxon>
        <taxon>Vaccinium</taxon>
    </lineage>
</organism>
<dbReference type="EMBL" id="CM037153">
    <property type="protein sequence ID" value="KAH7857801.1"/>
    <property type="molecule type" value="Genomic_DNA"/>
</dbReference>
<proteinExistence type="predicted"/>
<reference evidence="1 2" key="1">
    <citation type="journal article" date="2021" name="Hortic Res">
        <title>High-quality reference genome and annotation aids understanding of berry development for evergreen blueberry (Vaccinium darrowii).</title>
        <authorList>
            <person name="Yu J."/>
            <person name="Hulse-Kemp A.M."/>
            <person name="Babiker E."/>
            <person name="Staton M."/>
        </authorList>
    </citation>
    <scope>NUCLEOTIDE SEQUENCE [LARGE SCALE GENOMIC DNA]</scope>
    <source>
        <strain evidence="2">cv. NJ 8807/NJ 8810</strain>
        <tissue evidence="1">Young leaf</tissue>
    </source>
</reference>
<evidence type="ECO:0000313" key="1">
    <source>
        <dbReference type="EMBL" id="KAH7857801.1"/>
    </source>
</evidence>
<evidence type="ECO:0000313" key="2">
    <source>
        <dbReference type="Proteomes" id="UP000828048"/>
    </source>
</evidence>
<name>A0ACB7YWK0_9ERIC</name>
<protein>
    <submittedName>
        <fullName evidence="1">Uncharacterized protein</fullName>
    </submittedName>
</protein>